<comment type="catalytic activity">
    <reaction evidence="1">
        <text>ATP + protein L-histidine = ADP + protein N-phospho-L-histidine.</text>
        <dbReference type="EC" id="2.7.13.3"/>
    </reaction>
</comment>
<dbReference type="CDD" id="cd00082">
    <property type="entry name" value="HisKA"/>
    <property type="match status" value="1"/>
</dbReference>
<dbReference type="PANTHER" id="PTHR43547:SF2">
    <property type="entry name" value="HYBRID SIGNAL TRANSDUCTION HISTIDINE KINASE C"/>
    <property type="match status" value="1"/>
</dbReference>
<dbReference type="InterPro" id="IPR005467">
    <property type="entry name" value="His_kinase_dom"/>
</dbReference>
<dbReference type="EMBL" id="PSQG01000007">
    <property type="protein sequence ID" value="RCH44707.1"/>
    <property type="molecule type" value="Genomic_DNA"/>
</dbReference>
<dbReference type="InterPro" id="IPR004358">
    <property type="entry name" value="Sig_transdc_His_kin-like_C"/>
</dbReference>
<keyword evidence="3" id="KW-0597">Phosphoprotein</keyword>
<evidence type="ECO:0000256" key="5">
    <source>
        <dbReference type="ARBA" id="ARBA00023012"/>
    </source>
</evidence>
<accession>A0A367G1Y7</accession>
<keyword evidence="4 8" id="KW-0808">Transferase</keyword>
<keyword evidence="6" id="KW-0812">Transmembrane</keyword>
<evidence type="ECO:0000313" key="8">
    <source>
        <dbReference type="EMBL" id="RCH44707.1"/>
    </source>
</evidence>
<evidence type="ECO:0000256" key="4">
    <source>
        <dbReference type="ARBA" id="ARBA00022777"/>
    </source>
</evidence>
<evidence type="ECO:0000313" key="9">
    <source>
        <dbReference type="Proteomes" id="UP000253208"/>
    </source>
</evidence>
<evidence type="ECO:0000256" key="1">
    <source>
        <dbReference type="ARBA" id="ARBA00000085"/>
    </source>
</evidence>
<keyword evidence="5" id="KW-0902">Two-component regulatory system</keyword>
<dbReference type="Pfam" id="PF00512">
    <property type="entry name" value="HisKA"/>
    <property type="match status" value="1"/>
</dbReference>
<dbReference type="AlphaFoldDB" id="A0A367G1Y7"/>
<dbReference type="InterPro" id="IPR003594">
    <property type="entry name" value="HATPase_dom"/>
</dbReference>
<reference evidence="8 9" key="1">
    <citation type="submission" date="2018-02" db="EMBL/GenBank/DDBJ databases">
        <title>Complete genome sequencing of Faecalibacterium prausnitzii strains isolated from the human gut.</title>
        <authorList>
            <person name="Fitzgerald B.C."/>
            <person name="Shkoporov A.N."/>
            <person name="Ross P.R."/>
            <person name="Hill C."/>
        </authorList>
    </citation>
    <scope>NUCLEOTIDE SEQUENCE [LARGE SCALE GENOMIC DNA]</scope>
    <source>
        <strain evidence="8 9">APC942/31-1</strain>
    </source>
</reference>
<evidence type="ECO:0000256" key="6">
    <source>
        <dbReference type="SAM" id="Phobius"/>
    </source>
</evidence>
<gene>
    <name evidence="8" type="ORF">C4886_06060</name>
</gene>
<proteinExistence type="predicted"/>
<dbReference type="PROSITE" id="PS50109">
    <property type="entry name" value="HIS_KIN"/>
    <property type="match status" value="1"/>
</dbReference>
<dbReference type="InterPro" id="IPR036890">
    <property type="entry name" value="HATPase_C_sf"/>
</dbReference>
<dbReference type="InterPro" id="IPR003661">
    <property type="entry name" value="HisK_dim/P_dom"/>
</dbReference>
<name>A0A367G1Y7_9FIRM</name>
<feature type="transmembrane region" description="Helical" evidence="6">
    <location>
        <begin position="102"/>
        <end position="119"/>
    </location>
</feature>
<evidence type="ECO:0000259" key="7">
    <source>
        <dbReference type="PROSITE" id="PS50109"/>
    </source>
</evidence>
<keyword evidence="6" id="KW-1133">Transmembrane helix</keyword>
<keyword evidence="4 8" id="KW-0418">Kinase</keyword>
<keyword evidence="6" id="KW-0472">Membrane</keyword>
<protein>
    <recommendedName>
        <fullName evidence="2">histidine kinase</fullName>
        <ecNumber evidence="2">2.7.13.3</ecNumber>
    </recommendedName>
</protein>
<dbReference type="Gene3D" id="3.30.565.10">
    <property type="entry name" value="Histidine kinase-like ATPase, C-terminal domain"/>
    <property type="match status" value="1"/>
</dbReference>
<dbReference type="SMART" id="SM00387">
    <property type="entry name" value="HATPase_c"/>
    <property type="match status" value="1"/>
</dbReference>
<comment type="caution">
    <text evidence="8">The sequence shown here is derived from an EMBL/GenBank/DDBJ whole genome shotgun (WGS) entry which is preliminary data.</text>
</comment>
<dbReference type="SUPFAM" id="SSF47384">
    <property type="entry name" value="Homodimeric domain of signal transducing histidine kinase"/>
    <property type="match status" value="1"/>
</dbReference>
<dbReference type="SMART" id="SM00388">
    <property type="entry name" value="HisKA"/>
    <property type="match status" value="1"/>
</dbReference>
<feature type="transmembrane region" description="Helical" evidence="6">
    <location>
        <begin position="78"/>
        <end position="96"/>
    </location>
</feature>
<dbReference type="Pfam" id="PF02518">
    <property type="entry name" value="HATPase_c"/>
    <property type="match status" value="1"/>
</dbReference>
<organism evidence="8 9">
    <name type="scientific">Blautia obeum</name>
    <dbReference type="NCBI Taxonomy" id="40520"/>
    <lineage>
        <taxon>Bacteria</taxon>
        <taxon>Bacillati</taxon>
        <taxon>Bacillota</taxon>
        <taxon>Clostridia</taxon>
        <taxon>Lachnospirales</taxon>
        <taxon>Lachnospiraceae</taxon>
        <taxon>Blautia</taxon>
    </lineage>
</organism>
<evidence type="ECO:0000256" key="2">
    <source>
        <dbReference type="ARBA" id="ARBA00012438"/>
    </source>
</evidence>
<dbReference type="Gene3D" id="1.10.287.130">
    <property type="match status" value="1"/>
</dbReference>
<dbReference type="EC" id="2.7.13.3" evidence="2"/>
<feature type="transmembrane region" description="Helical" evidence="6">
    <location>
        <begin position="47"/>
        <end position="66"/>
    </location>
</feature>
<evidence type="ECO:0000256" key="3">
    <source>
        <dbReference type="ARBA" id="ARBA00022553"/>
    </source>
</evidence>
<dbReference type="Proteomes" id="UP000253208">
    <property type="component" value="Unassembled WGS sequence"/>
</dbReference>
<dbReference type="PRINTS" id="PR00344">
    <property type="entry name" value="BCTRLSENSOR"/>
</dbReference>
<feature type="transmembrane region" description="Helical" evidence="6">
    <location>
        <begin position="21"/>
        <end position="41"/>
    </location>
</feature>
<dbReference type="SUPFAM" id="SSF55874">
    <property type="entry name" value="ATPase domain of HSP90 chaperone/DNA topoisomerase II/histidine kinase"/>
    <property type="match status" value="1"/>
</dbReference>
<dbReference type="InterPro" id="IPR036097">
    <property type="entry name" value="HisK_dim/P_sf"/>
</dbReference>
<dbReference type="GO" id="GO:0000155">
    <property type="term" value="F:phosphorelay sensor kinase activity"/>
    <property type="evidence" value="ECO:0007669"/>
    <property type="project" value="InterPro"/>
</dbReference>
<feature type="transmembrane region" description="Helical" evidence="6">
    <location>
        <begin position="163"/>
        <end position="181"/>
    </location>
</feature>
<feature type="domain" description="Histidine kinase" evidence="7">
    <location>
        <begin position="211"/>
        <end position="427"/>
    </location>
</feature>
<sequence length="428" mass="47995">MNPKLRNIFHSLFSPTLDFRVRLFNILALGGTVISLIMAFLSLGTSSWGNVLINFALVAISGRLFLYSYYSGKYQRCYLITIVVIFLIVFPVMFFTSGGYRGGMPAFFVFAIIFTVLMLEKRRALIVSLLEILLYMGLCLVAYHFPDTVTPFATEADRLADILLAFVSVSIVCGSVLYFHLKEYNQQQLLLKEQNLRLRSLDNAKSTFLTTVAHEIKNPLSSISLHARDTSELLEEEPLDFSLMQENLRTIEQSVMRIDRIVLDLMDTVSIEQGRLALSLVPSDLSGLLYSVKKDYCSHPSSKNNQLVLTTQSGLPEISADPERLIQVVTNLISNAERHTQNGTITISLTGEPGWQTICVSDTGTGMSEEMRKNALKGYVSADKDYWRHGIGLYVCHQIITAHGGKIWLKSKEGEGTQVFFSLPEEES</sequence>
<feature type="transmembrane region" description="Helical" evidence="6">
    <location>
        <begin position="124"/>
        <end position="143"/>
    </location>
</feature>
<dbReference type="PANTHER" id="PTHR43547">
    <property type="entry name" value="TWO-COMPONENT HISTIDINE KINASE"/>
    <property type="match status" value="1"/>
</dbReference>